<evidence type="ECO:0000259" key="4">
    <source>
        <dbReference type="Pfam" id="PF03448"/>
    </source>
</evidence>
<dbReference type="EMBL" id="FTOA01000001">
    <property type="protein sequence ID" value="SIS37198.1"/>
    <property type="molecule type" value="Genomic_DNA"/>
</dbReference>
<dbReference type="AlphaFoldDB" id="A0A1N7IJG2"/>
<proteinExistence type="predicted"/>
<dbReference type="InterPro" id="IPR038076">
    <property type="entry name" value="MgtE_N_sf"/>
</dbReference>
<keyword evidence="5" id="KW-0969">Cilium</keyword>
<reference evidence="5 6" key="1">
    <citation type="submission" date="2017-01" db="EMBL/GenBank/DDBJ databases">
        <authorList>
            <person name="Mah S.A."/>
            <person name="Swanson W.J."/>
            <person name="Moy G.W."/>
            <person name="Vacquier V.D."/>
        </authorList>
    </citation>
    <scope>NUCLEOTIDE SEQUENCE [LARGE SCALE GENOMIC DNA]</scope>
    <source>
        <strain evidence="5 6">DSM 11589</strain>
    </source>
</reference>
<keyword evidence="6" id="KW-1185">Reference proteome</keyword>
<dbReference type="SUPFAM" id="SSF158791">
    <property type="entry name" value="MgtE N-terminal domain-like"/>
    <property type="match status" value="1"/>
</dbReference>
<keyword evidence="5" id="KW-0966">Cell projection</keyword>
<feature type="region of interest" description="Disordered" evidence="2">
    <location>
        <begin position="279"/>
        <end position="299"/>
    </location>
</feature>
<accession>A0A1N7IJG2</accession>
<feature type="region of interest" description="Disordered" evidence="2">
    <location>
        <begin position="99"/>
        <end position="144"/>
    </location>
</feature>
<feature type="region of interest" description="Disordered" evidence="2">
    <location>
        <begin position="1"/>
        <end position="23"/>
    </location>
</feature>
<evidence type="ECO:0000313" key="5">
    <source>
        <dbReference type="EMBL" id="SIS37198.1"/>
    </source>
</evidence>
<sequence>MAKRASAPKAAPTSQKTSASSAGTVTLRTSRLRLLPAVILIAVLTLSVRLGGLWQDYTQVFSGGLTIAPSTAQAEGETAGVGGRPAPSVTRVQVPLNGSKDPQIAEADPKKAGEQLAQATPAPASGQNLAATPQGGNTPLGSAAAAAAADPLRDPVNFTQSEIELLQKLAERREVIESRSQELSQREALLKAAEGRIDRKIGELQQLQNTITGLLKEHDQQEQEKVAQLVKIYATMKPKDAARIFDELDMPILITVLENMKEAKSAPILASMTAEKARQVTEEMSRRRAIPLPDGTNGG</sequence>
<dbReference type="OrthoDB" id="9791432at2"/>
<evidence type="ECO:0000256" key="2">
    <source>
        <dbReference type="SAM" id="MobiDB-lite"/>
    </source>
</evidence>
<gene>
    <name evidence="5" type="ORF">SAMN05421779_101208</name>
</gene>
<evidence type="ECO:0000256" key="1">
    <source>
        <dbReference type="SAM" id="Coils"/>
    </source>
</evidence>
<dbReference type="RefSeq" id="WP_084194480.1">
    <property type="nucleotide sequence ID" value="NZ_FTOA01000001.1"/>
</dbReference>
<feature type="compositionally biased region" description="Polar residues" evidence="2">
    <location>
        <begin position="125"/>
        <end position="140"/>
    </location>
</feature>
<dbReference type="Gene3D" id="1.25.60.10">
    <property type="entry name" value="MgtE N-terminal domain-like"/>
    <property type="match status" value="1"/>
</dbReference>
<feature type="coiled-coil region" evidence="1">
    <location>
        <begin position="166"/>
        <end position="224"/>
    </location>
</feature>
<feature type="domain" description="Magnesium transporter MgtE intracellular" evidence="4">
    <location>
        <begin position="227"/>
        <end position="285"/>
    </location>
</feature>
<keyword evidence="3" id="KW-1133">Transmembrane helix</keyword>
<evidence type="ECO:0000313" key="6">
    <source>
        <dbReference type="Proteomes" id="UP000185678"/>
    </source>
</evidence>
<feature type="compositionally biased region" description="Polar residues" evidence="2">
    <location>
        <begin position="12"/>
        <end position="23"/>
    </location>
</feature>
<dbReference type="Pfam" id="PF03448">
    <property type="entry name" value="MgtE_N"/>
    <property type="match status" value="1"/>
</dbReference>
<dbReference type="InterPro" id="IPR006668">
    <property type="entry name" value="Mg_transptr_MgtE_intracell_dom"/>
</dbReference>
<dbReference type="STRING" id="80876.SAMN05421779_101208"/>
<keyword evidence="3" id="KW-0812">Transmembrane</keyword>
<feature type="transmembrane region" description="Helical" evidence="3">
    <location>
        <begin position="34"/>
        <end position="54"/>
    </location>
</feature>
<keyword evidence="5" id="KW-0282">Flagellum</keyword>
<keyword evidence="3" id="KW-0472">Membrane</keyword>
<protein>
    <submittedName>
        <fullName evidence="5">Flagellar motility protein MotE, a chaperone for MotC folding</fullName>
    </submittedName>
</protein>
<name>A0A1N7IJG2_9PROT</name>
<dbReference type="Proteomes" id="UP000185678">
    <property type="component" value="Unassembled WGS sequence"/>
</dbReference>
<evidence type="ECO:0000256" key="3">
    <source>
        <dbReference type="SAM" id="Phobius"/>
    </source>
</evidence>
<keyword evidence="1" id="KW-0175">Coiled coil</keyword>
<organism evidence="5 6">
    <name type="scientific">Insolitispirillum peregrinum</name>
    <dbReference type="NCBI Taxonomy" id="80876"/>
    <lineage>
        <taxon>Bacteria</taxon>
        <taxon>Pseudomonadati</taxon>
        <taxon>Pseudomonadota</taxon>
        <taxon>Alphaproteobacteria</taxon>
        <taxon>Rhodospirillales</taxon>
        <taxon>Novispirillaceae</taxon>
        <taxon>Insolitispirillum</taxon>
    </lineage>
</organism>